<keyword evidence="1" id="KW-1133">Transmembrane helix</keyword>
<keyword evidence="3" id="KW-1185">Reference proteome</keyword>
<protein>
    <submittedName>
        <fullName evidence="2">Uncharacterized protein</fullName>
    </submittedName>
</protein>
<dbReference type="Proteomes" id="UP001241758">
    <property type="component" value="Unassembled WGS sequence"/>
</dbReference>
<comment type="caution">
    <text evidence="2">The sequence shown here is derived from an EMBL/GenBank/DDBJ whole genome shotgun (WGS) entry which is preliminary data.</text>
</comment>
<evidence type="ECO:0000256" key="1">
    <source>
        <dbReference type="SAM" id="Phobius"/>
    </source>
</evidence>
<organism evidence="2 3">
    <name type="scientific">Actinoplanes sandaracinus</name>
    <dbReference type="NCBI Taxonomy" id="3045177"/>
    <lineage>
        <taxon>Bacteria</taxon>
        <taxon>Bacillati</taxon>
        <taxon>Actinomycetota</taxon>
        <taxon>Actinomycetes</taxon>
        <taxon>Micromonosporales</taxon>
        <taxon>Micromonosporaceae</taxon>
        <taxon>Actinoplanes</taxon>
    </lineage>
</organism>
<gene>
    <name evidence="2" type="ORF">QLQ12_17220</name>
</gene>
<accession>A0ABT6WKT2</accession>
<evidence type="ECO:0000313" key="2">
    <source>
        <dbReference type="EMBL" id="MDI6100350.1"/>
    </source>
</evidence>
<proteinExistence type="predicted"/>
<keyword evidence="1" id="KW-0812">Transmembrane</keyword>
<dbReference type="EMBL" id="JASCTH010000010">
    <property type="protein sequence ID" value="MDI6100350.1"/>
    <property type="molecule type" value="Genomic_DNA"/>
</dbReference>
<name>A0ABT6WKT2_9ACTN</name>
<keyword evidence="1" id="KW-0472">Membrane</keyword>
<sequence>MTDPIVRLLEQARADALRDVRPPGPDEVRRTVRRRRGIVAGIGTAVAVAGIAAAGALAVPPSPGAVAPGADSSAMPSQFPVMPEPDPATLQRMAVASAALGDWNTTPWVMATDGVVSADYQNFVNDIPAGTYDLHLYCVGEGKADVVVKADRAGDDKLAAGSVTCAADPKPARLTVRQPVHGYLRMYLSGDEKASGTSAFSFKFVRADPTATAGPDTTANAGGAAALLAGATPVTTERDKTVEKPLGAGNHLVSFACKGPGTLAFTVRSAGVLRDGTVATTGRTELAVDKACSSAENATVEVPITLPADSAITITAAADDAARDKAGWAYTIRPA</sequence>
<reference evidence="2 3" key="1">
    <citation type="submission" date="2023-05" db="EMBL/GenBank/DDBJ databases">
        <title>Actinoplanes sp. NEAU-A12 genome sequencing.</title>
        <authorList>
            <person name="Wang Z.-S."/>
        </authorList>
    </citation>
    <scope>NUCLEOTIDE SEQUENCE [LARGE SCALE GENOMIC DNA]</scope>
    <source>
        <strain evidence="2 3">NEAU-A12</strain>
    </source>
</reference>
<dbReference type="RefSeq" id="WP_282761074.1">
    <property type="nucleotide sequence ID" value="NZ_JASCTH010000010.1"/>
</dbReference>
<evidence type="ECO:0000313" key="3">
    <source>
        <dbReference type="Proteomes" id="UP001241758"/>
    </source>
</evidence>
<feature type="transmembrane region" description="Helical" evidence="1">
    <location>
        <begin position="38"/>
        <end position="59"/>
    </location>
</feature>